<name>A0AAD8H060_9APIA</name>
<proteinExistence type="predicted"/>
<protein>
    <submittedName>
        <fullName evidence="2">Uncharacterized protein</fullName>
    </submittedName>
</protein>
<feature type="region of interest" description="Disordered" evidence="1">
    <location>
        <begin position="259"/>
        <end position="289"/>
    </location>
</feature>
<dbReference type="Proteomes" id="UP001237642">
    <property type="component" value="Unassembled WGS sequence"/>
</dbReference>
<dbReference type="EMBL" id="JAUIZM010000011">
    <property type="protein sequence ID" value="KAK1357996.1"/>
    <property type="molecule type" value="Genomic_DNA"/>
</dbReference>
<reference evidence="2" key="2">
    <citation type="submission" date="2023-05" db="EMBL/GenBank/DDBJ databases">
        <authorList>
            <person name="Schelkunov M.I."/>
        </authorList>
    </citation>
    <scope>NUCLEOTIDE SEQUENCE</scope>
    <source>
        <strain evidence="2">Hsosn_3</strain>
        <tissue evidence="2">Leaf</tissue>
    </source>
</reference>
<keyword evidence="3" id="KW-1185">Reference proteome</keyword>
<feature type="compositionally biased region" description="Low complexity" evidence="1">
    <location>
        <begin position="259"/>
        <end position="272"/>
    </location>
</feature>
<organism evidence="2 3">
    <name type="scientific">Heracleum sosnowskyi</name>
    <dbReference type="NCBI Taxonomy" id="360622"/>
    <lineage>
        <taxon>Eukaryota</taxon>
        <taxon>Viridiplantae</taxon>
        <taxon>Streptophyta</taxon>
        <taxon>Embryophyta</taxon>
        <taxon>Tracheophyta</taxon>
        <taxon>Spermatophyta</taxon>
        <taxon>Magnoliopsida</taxon>
        <taxon>eudicotyledons</taxon>
        <taxon>Gunneridae</taxon>
        <taxon>Pentapetalae</taxon>
        <taxon>asterids</taxon>
        <taxon>campanulids</taxon>
        <taxon>Apiales</taxon>
        <taxon>Apiaceae</taxon>
        <taxon>Apioideae</taxon>
        <taxon>apioid superclade</taxon>
        <taxon>Tordylieae</taxon>
        <taxon>Tordyliinae</taxon>
        <taxon>Heracleum</taxon>
    </lineage>
</organism>
<evidence type="ECO:0000256" key="1">
    <source>
        <dbReference type="SAM" id="MobiDB-lite"/>
    </source>
</evidence>
<gene>
    <name evidence="2" type="ORF">POM88_051252</name>
</gene>
<reference evidence="2" key="1">
    <citation type="submission" date="2023-02" db="EMBL/GenBank/DDBJ databases">
        <title>Genome of toxic invasive species Heracleum sosnowskyi carries increased number of genes despite the absence of recent whole-genome duplications.</title>
        <authorList>
            <person name="Schelkunov M."/>
            <person name="Shtratnikova V."/>
            <person name="Makarenko M."/>
            <person name="Klepikova A."/>
            <person name="Omelchenko D."/>
            <person name="Novikova G."/>
            <person name="Obukhova E."/>
            <person name="Bogdanov V."/>
            <person name="Penin A."/>
            <person name="Logacheva M."/>
        </authorList>
    </citation>
    <scope>NUCLEOTIDE SEQUENCE</scope>
    <source>
        <strain evidence="2">Hsosn_3</strain>
        <tissue evidence="2">Leaf</tissue>
    </source>
</reference>
<evidence type="ECO:0000313" key="3">
    <source>
        <dbReference type="Proteomes" id="UP001237642"/>
    </source>
</evidence>
<sequence length="289" mass="33128">MLSSMCTITKTCKVVPKIITKVRLDFQDGISIWWHPLLAGSLRLLCTSQTEDKYVPCKNLAQTKKEQGWCYDPTIKYEALRQCAVPRPAYYAESATDWNDSSDSEIEIETMTEEEAQVKKDKIIAEAKEEQPFPNYPHINYGILKQFWYLDSPDSLAYSNLILGSDPKEELQAKLDKFFCEATLKQVYCNTNDTKTGVRILADTETEPETKTETMAEEEAHKNKNLAGAKDEHLFCYEPNIKYEPLKRYIVPRFAFFDSSSTDWSDSSSFSDSETETETETETMAKKEA</sequence>
<evidence type="ECO:0000313" key="2">
    <source>
        <dbReference type="EMBL" id="KAK1357996.1"/>
    </source>
</evidence>
<comment type="caution">
    <text evidence="2">The sequence shown here is derived from an EMBL/GenBank/DDBJ whole genome shotgun (WGS) entry which is preliminary data.</text>
</comment>
<accession>A0AAD8H060</accession>
<dbReference type="AlphaFoldDB" id="A0AAD8H060"/>